<organism evidence="3 4">
    <name type="scientific">Paenisporosarcina quisquiliarum</name>
    <dbReference type="NCBI Taxonomy" id="365346"/>
    <lineage>
        <taxon>Bacteria</taxon>
        <taxon>Bacillati</taxon>
        <taxon>Bacillota</taxon>
        <taxon>Bacilli</taxon>
        <taxon>Bacillales</taxon>
        <taxon>Caryophanaceae</taxon>
        <taxon>Paenisporosarcina</taxon>
    </lineage>
</organism>
<dbReference type="Proteomes" id="UP001152173">
    <property type="component" value="Unassembled WGS sequence"/>
</dbReference>
<feature type="transmembrane region" description="Helical" evidence="2">
    <location>
        <begin position="42"/>
        <end position="65"/>
    </location>
</feature>
<keyword evidence="2" id="KW-0812">Transmembrane</keyword>
<evidence type="ECO:0000256" key="2">
    <source>
        <dbReference type="SAM" id="Phobius"/>
    </source>
</evidence>
<dbReference type="AlphaFoldDB" id="A0A9X3RDW8"/>
<evidence type="ECO:0000256" key="1">
    <source>
        <dbReference type="SAM" id="MobiDB-lite"/>
    </source>
</evidence>
<feature type="compositionally biased region" description="Basic and acidic residues" evidence="1">
    <location>
        <begin position="1"/>
        <end position="17"/>
    </location>
</feature>
<gene>
    <name evidence="3" type="ORF">M9R32_12415</name>
</gene>
<feature type="region of interest" description="Disordered" evidence="1">
    <location>
        <begin position="1"/>
        <end position="21"/>
    </location>
</feature>
<keyword evidence="4" id="KW-1185">Reference proteome</keyword>
<dbReference type="EMBL" id="JAMKBJ010000011">
    <property type="protein sequence ID" value="MCZ8537991.1"/>
    <property type="molecule type" value="Genomic_DNA"/>
</dbReference>
<comment type="caution">
    <text evidence="3">The sequence shown here is derived from an EMBL/GenBank/DDBJ whole genome shotgun (WGS) entry which is preliminary data.</text>
</comment>
<keyword evidence="2" id="KW-1133">Transmembrane helix</keyword>
<dbReference type="RefSeq" id="WP_269927060.1">
    <property type="nucleotide sequence ID" value="NZ_JAMKBJ010000011.1"/>
</dbReference>
<evidence type="ECO:0000313" key="3">
    <source>
        <dbReference type="EMBL" id="MCZ8537991.1"/>
    </source>
</evidence>
<name>A0A9X3RDW8_9BACL</name>
<accession>A0A9X3RDW8</accession>
<protein>
    <submittedName>
        <fullName evidence="3">Uncharacterized protein</fullName>
    </submittedName>
</protein>
<proteinExistence type="predicted"/>
<keyword evidence="2" id="KW-0472">Membrane</keyword>
<reference evidence="3" key="1">
    <citation type="submission" date="2022-05" db="EMBL/GenBank/DDBJ databases">
        <authorList>
            <person name="Colautti A."/>
            <person name="Iacumin L."/>
        </authorList>
    </citation>
    <scope>NUCLEOTIDE SEQUENCE</scope>
    <source>
        <strain evidence="3">SK 55</strain>
    </source>
</reference>
<sequence length="70" mass="7596">MSNKHENPKVETKFEQPKKHHKIPSIEFADAVNRSMVGDLGALAKGGCMSTISTVVLAIVVIFLLSKCSL</sequence>
<evidence type="ECO:0000313" key="4">
    <source>
        <dbReference type="Proteomes" id="UP001152173"/>
    </source>
</evidence>